<sequence>MATRRILMSALLLLPLCVFAKRGQPLQQIPPVYHAIAAAARVPAESLYSLALTESSRRLPYGERPWPWTINVAGKGYRFKTREAAWQALLQFIRKYPLKRIDVGIAQVNLGWNGHLFASFYDAFDPYTNLRVAANILRTCYDASPGSWIKAAGCYHHPAGGKAAATYIAIVRRKLDTLAPAQLATSGSQALMPTPLNGVALVSNQLTWIEPK</sequence>
<dbReference type="InterPro" id="IPR023346">
    <property type="entry name" value="Lysozyme-like_dom_sf"/>
</dbReference>
<keyword evidence="5" id="KW-1185">Reference proteome</keyword>
<evidence type="ECO:0000313" key="4">
    <source>
        <dbReference type="EMBL" id="AUH06213.1"/>
    </source>
</evidence>
<reference evidence="4" key="4">
    <citation type="submission" date="2017-11" db="EMBL/GenBank/DDBJ databases">
        <title>Complete genome sequence of Serratia sp. ATCC 39006.</title>
        <authorList>
            <person name="Hampton H.G."/>
            <person name="Jackson S.A."/>
            <person name="Jauregui R."/>
            <person name="Poulter G.T.M."/>
            <person name="Salmond G.P.C."/>
            <person name="Fineran P.C."/>
        </authorList>
    </citation>
    <scope>NUCLEOTIDE SEQUENCE</scope>
    <source>
        <strain evidence="4">ATCC 39006</strain>
    </source>
</reference>
<protein>
    <submittedName>
        <fullName evidence="4">Lytic transglycosylase domain-containing protein</fullName>
    </submittedName>
</protein>
<dbReference type="OrthoDB" id="5945995at2"/>
<dbReference type="SUPFAM" id="SSF53955">
    <property type="entry name" value="Lysozyme-like"/>
    <property type="match status" value="1"/>
</dbReference>
<feature type="domain" description="Transglycosylase SLT" evidence="2">
    <location>
        <begin position="102"/>
        <end position="157"/>
    </location>
</feature>
<dbReference type="EMBL" id="CP025084">
    <property type="protein sequence ID" value="AUH06213.1"/>
    <property type="molecule type" value="Genomic_DNA"/>
</dbReference>
<evidence type="ECO:0000313" key="3">
    <source>
        <dbReference type="EMBL" id="AUH01891.1"/>
    </source>
</evidence>
<evidence type="ECO:0000313" key="6">
    <source>
        <dbReference type="Proteomes" id="UP000233778"/>
    </source>
</evidence>
<feature type="chain" id="PRO_5033309174" evidence="1">
    <location>
        <begin position="21"/>
        <end position="212"/>
    </location>
</feature>
<name>A0A2I5TNR9_SERS3</name>
<reference evidence="3 6" key="3">
    <citation type="submission" date="2017-11" db="EMBL/GenBank/DDBJ databases">
        <title>Complete genome sequence of Serratia sp. ATCC 39006 LacA.</title>
        <authorList>
            <person name="Hampton H.G."/>
            <person name="Jackson S.A."/>
            <person name="Jauregui R."/>
            <person name="Poulter G.T.M."/>
            <person name="Salmond G.P.C."/>
            <person name="Fineran P.C."/>
        </authorList>
    </citation>
    <scope>NUCLEOTIDE SEQUENCE [LARGE SCALE GENOMIC DNA]</scope>
    <source>
        <strain evidence="3 6">ATCC 39006</strain>
    </source>
</reference>
<reference evidence="4 5" key="1">
    <citation type="journal article" date="2013" name="Genome Announc.">
        <title>Draft genome sequence of Serratia sp. strain ATCC 39006, a model bacterium for analysis of the biosynthesis and regulation of prodigiosin, a carbapenem, and gas vesicles.</title>
        <authorList>
            <person name="Fineran P.C."/>
            <person name="Iglesias Cans M.C."/>
            <person name="Ramsay J.P."/>
            <person name="Wilf N.M."/>
            <person name="Cossyleon D."/>
            <person name="McNeil M.B."/>
            <person name="Williamson N.R."/>
            <person name="Monson R.E."/>
            <person name="Becher S.A."/>
            <person name="Stanton J.A."/>
            <person name="Brugger K."/>
            <person name="Brown S.D."/>
            <person name="Salmond G.P."/>
        </authorList>
    </citation>
    <scope>NUCLEOTIDE SEQUENCE [LARGE SCALE GENOMIC DNA]</scope>
    <source>
        <strain evidence="4">ATCC 39006</strain>
        <strain evidence="5">ATCC 39006 / SC 11482</strain>
    </source>
</reference>
<dbReference type="KEGG" id="serq:CWC46_20055"/>
<organism evidence="4 5">
    <name type="scientific">Serratia sp. (strain ATCC 39006)</name>
    <name type="common">Prodigiosinella confusarubida</name>
    <dbReference type="NCBI Taxonomy" id="104623"/>
    <lineage>
        <taxon>Bacteria</taxon>
        <taxon>Pseudomonadati</taxon>
        <taxon>Pseudomonadota</taxon>
        <taxon>Gammaproteobacteria</taxon>
        <taxon>Enterobacterales</taxon>
        <taxon>Pectobacteriaceae</taxon>
        <taxon>Prodigiosinella</taxon>
    </lineage>
</organism>
<reference evidence="4" key="2">
    <citation type="submission" date="2013-09" db="EMBL/GenBank/DDBJ databases">
        <authorList>
            <person name="Wang G."/>
            <person name="Yang Y."/>
            <person name="Su Y."/>
        </authorList>
    </citation>
    <scope>NUCLEOTIDE SEQUENCE</scope>
    <source>
        <strain evidence="4">ATCC 39006</strain>
    </source>
</reference>
<proteinExistence type="predicted"/>
<dbReference type="RefSeq" id="WP_021014763.1">
    <property type="nucleotide sequence ID" value="NZ_CP025084.1"/>
</dbReference>
<feature type="signal peptide" evidence="1">
    <location>
        <begin position="1"/>
        <end position="20"/>
    </location>
</feature>
<dbReference type="EMBL" id="CP025085">
    <property type="protein sequence ID" value="AUH01891.1"/>
    <property type="molecule type" value="Genomic_DNA"/>
</dbReference>
<evidence type="ECO:0000256" key="1">
    <source>
        <dbReference type="SAM" id="SignalP"/>
    </source>
</evidence>
<dbReference type="InterPro" id="IPR008258">
    <property type="entry name" value="Transglycosylase_SLT_dom_1"/>
</dbReference>
<dbReference type="Proteomes" id="UP000233778">
    <property type="component" value="Chromosome"/>
</dbReference>
<dbReference type="AlphaFoldDB" id="A0A2I5TNR9"/>
<keyword evidence="1" id="KW-0732">Signal</keyword>
<gene>
    <name evidence="3" type="ORF">CWC46_20055</name>
    <name evidence="4" type="ORF">Ser39006_020050</name>
</gene>
<dbReference type="KEGG" id="sera:Ser39006_020050"/>
<evidence type="ECO:0000313" key="5">
    <source>
        <dbReference type="Proteomes" id="UP000017700"/>
    </source>
</evidence>
<evidence type="ECO:0000259" key="2">
    <source>
        <dbReference type="Pfam" id="PF01464"/>
    </source>
</evidence>
<dbReference type="Pfam" id="PF01464">
    <property type="entry name" value="SLT"/>
    <property type="match status" value="1"/>
</dbReference>
<accession>A0A2I5TNR9</accession>
<dbReference type="Proteomes" id="UP000017700">
    <property type="component" value="Chromosome"/>
</dbReference>
<dbReference type="STRING" id="104623.Ser39006_01493"/>